<dbReference type="Proteomes" id="UP000265120">
    <property type="component" value="Chromosome 15"/>
</dbReference>
<reference evidence="1 2" key="1">
    <citation type="journal article" date="2014" name="Nat. Genet.">
        <title>Whole-genome sequence of a flatfish provides insights into ZW sex chromosome evolution and adaptation to a benthic lifestyle.</title>
        <authorList>
            <person name="Chen S."/>
            <person name="Zhang G."/>
            <person name="Shao C."/>
            <person name="Huang Q."/>
            <person name="Liu G."/>
            <person name="Zhang P."/>
            <person name="Song W."/>
            <person name="An N."/>
            <person name="Chalopin D."/>
            <person name="Volff J.N."/>
            <person name="Hong Y."/>
            <person name="Li Q."/>
            <person name="Sha Z."/>
            <person name="Zhou H."/>
            <person name="Xie M."/>
            <person name="Yu Q."/>
            <person name="Liu Y."/>
            <person name="Xiang H."/>
            <person name="Wang N."/>
            <person name="Wu K."/>
            <person name="Yang C."/>
            <person name="Zhou Q."/>
            <person name="Liao X."/>
            <person name="Yang L."/>
            <person name="Hu Q."/>
            <person name="Zhang J."/>
            <person name="Meng L."/>
            <person name="Jin L."/>
            <person name="Tian Y."/>
            <person name="Lian J."/>
            <person name="Yang J."/>
            <person name="Miao G."/>
            <person name="Liu S."/>
            <person name="Liang Z."/>
            <person name="Yan F."/>
            <person name="Li Y."/>
            <person name="Sun B."/>
            <person name="Zhang H."/>
            <person name="Zhang J."/>
            <person name="Zhu Y."/>
            <person name="Du M."/>
            <person name="Zhao Y."/>
            <person name="Schartl M."/>
            <person name="Tang Q."/>
            <person name="Wang J."/>
        </authorList>
    </citation>
    <scope>NUCLEOTIDE SEQUENCE</scope>
</reference>
<accession>A0A3P8WXM7</accession>
<proteinExistence type="predicted"/>
<evidence type="ECO:0000313" key="2">
    <source>
        <dbReference type="Proteomes" id="UP000265120"/>
    </source>
</evidence>
<organism evidence="1 2">
    <name type="scientific">Cynoglossus semilaevis</name>
    <name type="common">Tongue sole</name>
    <dbReference type="NCBI Taxonomy" id="244447"/>
    <lineage>
        <taxon>Eukaryota</taxon>
        <taxon>Metazoa</taxon>
        <taxon>Chordata</taxon>
        <taxon>Craniata</taxon>
        <taxon>Vertebrata</taxon>
        <taxon>Euteleostomi</taxon>
        <taxon>Actinopterygii</taxon>
        <taxon>Neopterygii</taxon>
        <taxon>Teleostei</taxon>
        <taxon>Neoteleostei</taxon>
        <taxon>Acanthomorphata</taxon>
        <taxon>Carangaria</taxon>
        <taxon>Pleuronectiformes</taxon>
        <taxon>Pleuronectoidei</taxon>
        <taxon>Cynoglossidae</taxon>
        <taxon>Cynoglossinae</taxon>
        <taxon>Cynoglossus</taxon>
    </lineage>
</organism>
<reference evidence="1" key="3">
    <citation type="submission" date="2025-09" db="UniProtKB">
        <authorList>
            <consortium name="Ensembl"/>
        </authorList>
    </citation>
    <scope>IDENTIFICATION</scope>
</reference>
<dbReference type="InParanoid" id="A0A3P8WXM7"/>
<dbReference type="Ensembl" id="ENSCSET00000031923.1">
    <property type="protein sequence ID" value="ENSCSEP00000031514.1"/>
    <property type="gene ID" value="ENSCSEG00000020183.1"/>
</dbReference>
<name>A0A3P8WXM7_CYNSE</name>
<evidence type="ECO:0000313" key="1">
    <source>
        <dbReference type="Ensembl" id="ENSCSEP00000031514.1"/>
    </source>
</evidence>
<reference evidence="1" key="2">
    <citation type="submission" date="2025-08" db="UniProtKB">
        <authorList>
            <consortium name="Ensembl"/>
        </authorList>
    </citation>
    <scope>IDENTIFICATION</scope>
</reference>
<protein>
    <submittedName>
        <fullName evidence="1">Uncharacterized protein</fullName>
    </submittedName>
</protein>
<keyword evidence="2" id="KW-1185">Reference proteome</keyword>
<sequence>CVCGGGQTGSVHLLQLYCGSCTTHRVSDQITCVNGPSHEEGRVLLQVPAMTGRVHPGNLEDSFFLKTFTVVQLSTPTLHPRLSRPEHPFLQTHRDTRVRDQSLDQSLVHSPVFLLKFLLLMITQTPILG</sequence>
<dbReference type="AlphaFoldDB" id="A0A3P8WXM7"/>